<proteinExistence type="predicted"/>
<gene>
    <name evidence="2" type="ORF">UFOPK2370_01227</name>
</gene>
<evidence type="ECO:0000313" key="2">
    <source>
        <dbReference type="EMBL" id="CAB4695607.1"/>
    </source>
</evidence>
<organism evidence="2">
    <name type="scientific">freshwater metagenome</name>
    <dbReference type="NCBI Taxonomy" id="449393"/>
    <lineage>
        <taxon>unclassified sequences</taxon>
        <taxon>metagenomes</taxon>
        <taxon>ecological metagenomes</taxon>
    </lineage>
</organism>
<dbReference type="Pfam" id="PF13625">
    <property type="entry name" value="Helicase_C_3"/>
    <property type="match status" value="1"/>
</dbReference>
<accession>A0A6J6P9Z8</accession>
<protein>
    <submittedName>
        <fullName evidence="2">Unannotated protein</fullName>
    </submittedName>
</protein>
<evidence type="ECO:0000259" key="1">
    <source>
        <dbReference type="Pfam" id="PF13625"/>
    </source>
</evidence>
<dbReference type="EMBL" id="CAEZXK010000060">
    <property type="protein sequence ID" value="CAB4695607.1"/>
    <property type="molecule type" value="Genomic_DNA"/>
</dbReference>
<name>A0A6J6P9Z8_9ZZZZ</name>
<sequence length="466" mass="51970">MVSDNERRELSAAEIDRDASLAIFDVIQALTELIFELEQRYIREVGKRGVGLPDVKRLAAHLSKSNEYAKQVFELAQFANLAEIEGSRWQLGQRAENWISWSDRERWSHLAETWLSLLGDEAARELLAILPAESFERRLAEVYPFADSTATNRIKKVAEIANLIGLIANSQATSWLGLLSTSLQTASERAIAGLPSAAERVIIQADLTLIAPSPLPTELEISLRRFADTEQIGMASSYRLSALSVSHGLETGLAIDEIRSLLLRLSAKELPQPVDYLLKEAESRFARLKVYATKSGAHSQIVSTDKILLAEIHNDQRLKPFALHFDEAGSLHSRFEAELVYFALREANFVAVRVDENGEVLSPQKLSSKNKVSEQRQSVVEDITRMREADTQGTSDPDDDDLLRQIQLAIKYKAKMVIVLKTSNGEQVEYLVEPVGVANGRLRAKDRKADLERTLPLSSVVSISIQ</sequence>
<reference evidence="2" key="1">
    <citation type="submission" date="2020-05" db="EMBL/GenBank/DDBJ databases">
        <authorList>
            <person name="Chiriac C."/>
            <person name="Salcher M."/>
            <person name="Ghai R."/>
            <person name="Kavagutti S V."/>
        </authorList>
    </citation>
    <scope>NUCLEOTIDE SEQUENCE</scope>
</reference>
<dbReference type="AlphaFoldDB" id="A0A6J6P9Z8"/>
<feature type="domain" description="Helicase XPB/Ssl2 N-terminal" evidence="1">
    <location>
        <begin position="201"/>
        <end position="323"/>
    </location>
</feature>
<dbReference type="InterPro" id="IPR032830">
    <property type="entry name" value="XPB/Ssl2_N"/>
</dbReference>